<dbReference type="InterPro" id="IPR019775">
    <property type="entry name" value="WD40_repeat_CS"/>
</dbReference>
<dbReference type="InterPro" id="IPR020472">
    <property type="entry name" value="WD40_PAC1"/>
</dbReference>
<dbReference type="EMBL" id="OZ022409">
    <property type="protein sequence ID" value="CAK9440149.1"/>
    <property type="molecule type" value="Genomic_DNA"/>
</dbReference>
<dbReference type="InterPro" id="IPR001680">
    <property type="entry name" value="WD40_rpt"/>
</dbReference>
<dbReference type="InterPro" id="IPR015943">
    <property type="entry name" value="WD40/YVTN_repeat-like_dom_sf"/>
</dbReference>
<evidence type="ECO:0000256" key="4">
    <source>
        <dbReference type="SAM" id="MobiDB-lite"/>
    </source>
</evidence>
<dbReference type="Proteomes" id="UP001497383">
    <property type="component" value="Chromosome 5"/>
</dbReference>
<sequence length="465" mass="50414">MTAMGHVGNRDPLTSQLYTLKHKLQESAPVTAARISPNGTHLALSTSTSIKIYSLTSSTAPSPPVLICELRGHTRGISDVQFSPHNPEILASCSDDTTIKLWNVPTAKCIKTLRKHTYHATTLQFAHRGNLLVSGSSDETITIWDLISGRPLTTLAAHADPISSISITPDDSIIISASYDGLIRLFDTETYQCLKTLTTNSSHGTATSSLARMDMHAVGYVVVSPNGKYVLSLCFDGCLRLWDFVANRVVKTFVGPERTKSPETQSGAAGEDQEKASDEMEKRIDRTTTTTTKTAAITPICEKYNCEARFITYGSNALIVSGSDYSGILCWDIKSKNLVWRHRDGDRGHNDVDDNNDDTGKSSPVLTLDTFDEGRVLVSGSLDGVVHIFEMNREPPKNGSHDEGVGEVKTGGDVVNGGDSTMNGSGANEHPERDSEMNGQTSERAELADDSHDDKDYMNGVAEDT</sequence>
<feature type="region of interest" description="Disordered" evidence="4">
    <location>
        <begin position="257"/>
        <end position="281"/>
    </location>
</feature>
<evidence type="ECO:0000256" key="3">
    <source>
        <dbReference type="PROSITE-ProRule" id="PRU00221"/>
    </source>
</evidence>
<feature type="region of interest" description="Disordered" evidence="4">
    <location>
        <begin position="393"/>
        <end position="465"/>
    </location>
</feature>
<feature type="repeat" description="WD" evidence="3">
    <location>
        <begin position="155"/>
        <end position="196"/>
    </location>
</feature>
<feature type="repeat" description="WD" evidence="3">
    <location>
        <begin position="211"/>
        <end position="252"/>
    </location>
</feature>
<evidence type="ECO:0000256" key="2">
    <source>
        <dbReference type="ARBA" id="ARBA00022737"/>
    </source>
</evidence>
<feature type="compositionally biased region" description="Basic and acidic residues" evidence="4">
    <location>
        <begin position="393"/>
        <end position="406"/>
    </location>
</feature>
<evidence type="ECO:0000313" key="6">
    <source>
        <dbReference type="Proteomes" id="UP001497383"/>
    </source>
</evidence>
<dbReference type="Gene3D" id="2.130.10.10">
    <property type="entry name" value="YVTN repeat-like/Quinoprotein amine dehydrogenase"/>
    <property type="match status" value="3"/>
</dbReference>
<organism evidence="5 6">
    <name type="scientific">Lodderomyces beijingensis</name>
    <dbReference type="NCBI Taxonomy" id="1775926"/>
    <lineage>
        <taxon>Eukaryota</taxon>
        <taxon>Fungi</taxon>
        <taxon>Dikarya</taxon>
        <taxon>Ascomycota</taxon>
        <taxon>Saccharomycotina</taxon>
        <taxon>Pichiomycetes</taxon>
        <taxon>Debaryomycetaceae</taxon>
        <taxon>Candida/Lodderomyces clade</taxon>
        <taxon>Lodderomyces</taxon>
    </lineage>
</organism>
<gene>
    <name evidence="5" type="ORF">LODBEIA_P42490</name>
</gene>
<evidence type="ECO:0000256" key="1">
    <source>
        <dbReference type="ARBA" id="ARBA00022574"/>
    </source>
</evidence>
<dbReference type="PRINTS" id="PR00320">
    <property type="entry name" value="GPROTEINBRPT"/>
</dbReference>
<protein>
    <recommendedName>
        <fullName evidence="7">WD40 repeat-like protein</fullName>
    </recommendedName>
</protein>
<feature type="compositionally biased region" description="Basic and acidic residues" evidence="4">
    <location>
        <begin position="272"/>
        <end position="281"/>
    </location>
</feature>
<keyword evidence="2" id="KW-0677">Repeat</keyword>
<evidence type="ECO:0000313" key="5">
    <source>
        <dbReference type="EMBL" id="CAK9440149.1"/>
    </source>
</evidence>
<name>A0ABP0ZS48_9ASCO</name>
<dbReference type="RefSeq" id="XP_066831187.1">
    <property type="nucleotide sequence ID" value="XM_066974449.1"/>
</dbReference>
<dbReference type="Pfam" id="PF00400">
    <property type="entry name" value="WD40"/>
    <property type="match status" value="5"/>
</dbReference>
<accession>A0ABP0ZS48</accession>
<evidence type="ECO:0008006" key="7">
    <source>
        <dbReference type="Google" id="ProtNLM"/>
    </source>
</evidence>
<proteinExistence type="predicted"/>
<dbReference type="PROSITE" id="PS50294">
    <property type="entry name" value="WD_REPEATS_REGION"/>
    <property type="match status" value="3"/>
</dbReference>
<dbReference type="PROSITE" id="PS50082">
    <property type="entry name" value="WD_REPEATS_2"/>
    <property type="match status" value="4"/>
</dbReference>
<dbReference type="CDD" id="cd00200">
    <property type="entry name" value="WD40"/>
    <property type="match status" value="1"/>
</dbReference>
<dbReference type="SMART" id="SM00320">
    <property type="entry name" value="WD40"/>
    <property type="match status" value="6"/>
</dbReference>
<dbReference type="SUPFAM" id="SSF50978">
    <property type="entry name" value="WD40 repeat-like"/>
    <property type="match status" value="1"/>
</dbReference>
<keyword evidence="6" id="KW-1185">Reference proteome</keyword>
<dbReference type="InterPro" id="IPR036322">
    <property type="entry name" value="WD40_repeat_dom_sf"/>
</dbReference>
<feature type="compositionally biased region" description="Basic and acidic residues" evidence="4">
    <location>
        <begin position="443"/>
        <end position="457"/>
    </location>
</feature>
<dbReference type="PANTHER" id="PTHR22847">
    <property type="entry name" value="WD40 REPEAT PROTEIN"/>
    <property type="match status" value="1"/>
</dbReference>
<dbReference type="GeneID" id="92209445"/>
<feature type="region of interest" description="Disordered" evidence="4">
    <location>
        <begin position="346"/>
        <end position="365"/>
    </location>
</feature>
<keyword evidence="1 3" id="KW-0853">WD repeat</keyword>
<feature type="repeat" description="WD" evidence="3">
    <location>
        <begin position="70"/>
        <end position="112"/>
    </location>
</feature>
<dbReference type="PROSITE" id="PS00678">
    <property type="entry name" value="WD_REPEATS_1"/>
    <property type="match status" value="2"/>
</dbReference>
<reference evidence="5 6" key="1">
    <citation type="submission" date="2024-03" db="EMBL/GenBank/DDBJ databases">
        <authorList>
            <person name="Brejova B."/>
        </authorList>
    </citation>
    <scope>NUCLEOTIDE SEQUENCE [LARGE SCALE GENOMIC DNA]</scope>
    <source>
        <strain evidence="5 6">CBS 14171</strain>
    </source>
</reference>
<dbReference type="PANTHER" id="PTHR22847:SF637">
    <property type="entry name" value="WD REPEAT DOMAIN 5B"/>
    <property type="match status" value="1"/>
</dbReference>
<feature type="repeat" description="WD" evidence="3">
    <location>
        <begin position="113"/>
        <end position="154"/>
    </location>
</feature>